<organism evidence="2 3">
    <name type="scientific">Dendrobium chrysotoxum</name>
    <name type="common">Orchid</name>
    <dbReference type="NCBI Taxonomy" id="161865"/>
    <lineage>
        <taxon>Eukaryota</taxon>
        <taxon>Viridiplantae</taxon>
        <taxon>Streptophyta</taxon>
        <taxon>Embryophyta</taxon>
        <taxon>Tracheophyta</taxon>
        <taxon>Spermatophyta</taxon>
        <taxon>Magnoliopsida</taxon>
        <taxon>Liliopsida</taxon>
        <taxon>Asparagales</taxon>
        <taxon>Orchidaceae</taxon>
        <taxon>Epidendroideae</taxon>
        <taxon>Malaxideae</taxon>
        <taxon>Dendrobiinae</taxon>
        <taxon>Dendrobium</taxon>
    </lineage>
</organism>
<feature type="region of interest" description="Disordered" evidence="1">
    <location>
        <begin position="1"/>
        <end position="61"/>
    </location>
</feature>
<dbReference type="AlphaFoldDB" id="A0AAV7HE51"/>
<dbReference type="InterPro" id="IPR029063">
    <property type="entry name" value="SAM-dependent_MTases_sf"/>
</dbReference>
<dbReference type="EMBL" id="JAGFBR010000006">
    <property type="protein sequence ID" value="KAH0466039.1"/>
    <property type="molecule type" value="Genomic_DNA"/>
</dbReference>
<evidence type="ECO:0000256" key="1">
    <source>
        <dbReference type="SAM" id="MobiDB-lite"/>
    </source>
</evidence>
<protein>
    <recommendedName>
        <fullName evidence="4">Methyltransferase type 11 domain-containing protein</fullName>
    </recommendedName>
</protein>
<keyword evidence="3" id="KW-1185">Reference proteome</keyword>
<dbReference type="Gene3D" id="2.20.25.110">
    <property type="entry name" value="S-adenosyl-L-methionine-dependent methyltransferases"/>
    <property type="match status" value="1"/>
</dbReference>
<gene>
    <name evidence="2" type="ORF">IEQ34_006142</name>
</gene>
<feature type="compositionally biased region" description="Basic residues" evidence="1">
    <location>
        <begin position="1"/>
        <end position="18"/>
    </location>
</feature>
<evidence type="ECO:0000313" key="3">
    <source>
        <dbReference type="Proteomes" id="UP000775213"/>
    </source>
</evidence>
<name>A0AAV7HE51_DENCH</name>
<evidence type="ECO:0000313" key="2">
    <source>
        <dbReference type="EMBL" id="KAH0466039.1"/>
    </source>
</evidence>
<dbReference type="PANTHER" id="PTHR37211">
    <property type="entry name" value="EXPRESSED PROTEIN"/>
    <property type="match status" value="1"/>
</dbReference>
<sequence length="430" mass="49565">MGKSGRKSKVSQRQRRILHGVGDDALPSSAYDIPEDQEVRGRRADGEEEEEDGSGSGDADLVENETSMGALSKFDLYQQSVQVRYSASYLEFSLGFIYPDFYVAYISFVFYGCWNCWGFYEVTQGRYKLLAEVFSDVCGRKTTATLARRFLWDRPSLWMHSDPRRTAVGMDLDLEALNWCWENNISKFGFDGHSRISLFHGNVLHPHKAHLVKPKVQDLIGVIDLNNPKDSIGAPQSITDANPKVRLCSTMEETSLPSRDVVCAFNYSCCCLHQREDLVRYFKHALSVLSKKGGIFVMDLYGGISSERKLRLKRKFSNFTYIWEQGEFDIISRRTRISLHFHLGKKFTFRHAFSYDWRLWSLTEIKDCLEEAGFQSIHFWIREMPNTEDENWEEYDDADSDVKYEELSSFGQQDAWNAYVVGVAKLITQA</sequence>
<proteinExistence type="predicted"/>
<dbReference type="SUPFAM" id="SSF53335">
    <property type="entry name" value="S-adenosyl-L-methionine-dependent methyltransferases"/>
    <property type="match status" value="1"/>
</dbReference>
<dbReference type="PANTHER" id="PTHR37211:SF1">
    <property type="entry name" value="EXPRESSED PROTEIN"/>
    <property type="match status" value="1"/>
</dbReference>
<dbReference type="Gene3D" id="3.40.50.150">
    <property type="entry name" value="Vaccinia Virus protein VP39"/>
    <property type="match status" value="1"/>
</dbReference>
<evidence type="ECO:0008006" key="4">
    <source>
        <dbReference type="Google" id="ProtNLM"/>
    </source>
</evidence>
<accession>A0AAV7HE51</accession>
<comment type="caution">
    <text evidence="2">The sequence shown here is derived from an EMBL/GenBank/DDBJ whole genome shotgun (WGS) entry which is preliminary data.</text>
</comment>
<reference evidence="2 3" key="1">
    <citation type="journal article" date="2021" name="Hortic Res">
        <title>Chromosome-scale assembly of the Dendrobium chrysotoxum genome enhances the understanding of orchid evolution.</title>
        <authorList>
            <person name="Zhang Y."/>
            <person name="Zhang G.Q."/>
            <person name="Zhang D."/>
            <person name="Liu X.D."/>
            <person name="Xu X.Y."/>
            <person name="Sun W.H."/>
            <person name="Yu X."/>
            <person name="Zhu X."/>
            <person name="Wang Z.W."/>
            <person name="Zhao X."/>
            <person name="Zhong W.Y."/>
            <person name="Chen H."/>
            <person name="Yin W.L."/>
            <person name="Huang T."/>
            <person name="Niu S.C."/>
            <person name="Liu Z.J."/>
        </authorList>
    </citation>
    <scope>NUCLEOTIDE SEQUENCE [LARGE SCALE GENOMIC DNA]</scope>
    <source>
        <strain evidence="2">Lindl</strain>
    </source>
</reference>
<dbReference type="Proteomes" id="UP000775213">
    <property type="component" value="Unassembled WGS sequence"/>
</dbReference>